<dbReference type="SUPFAM" id="SSF52218">
    <property type="entry name" value="Flavoproteins"/>
    <property type="match status" value="1"/>
</dbReference>
<dbReference type="InterPro" id="IPR008254">
    <property type="entry name" value="Flavodoxin/NO_synth"/>
</dbReference>
<dbReference type="PANTHER" id="PTHR30546:SF23">
    <property type="entry name" value="FLAVOPROTEIN-LIKE PROTEIN YCP4-RELATED"/>
    <property type="match status" value="1"/>
</dbReference>
<dbReference type="OrthoDB" id="9801479at2"/>
<keyword evidence="1" id="KW-0285">Flavoprotein</keyword>
<feature type="domain" description="Flavodoxin-like" evidence="4">
    <location>
        <begin position="4"/>
        <end position="177"/>
    </location>
</feature>
<evidence type="ECO:0000256" key="2">
    <source>
        <dbReference type="ARBA" id="ARBA00022643"/>
    </source>
</evidence>
<dbReference type="PANTHER" id="PTHR30546">
    <property type="entry name" value="FLAVODOXIN-RELATED PROTEIN WRBA-RELATED"/>
    <property type="match status" value="1"/>
</dbReference>
<dbReference type="EMBL" id="MKCS01000002">
    <property type="protein sequence ID" value="OHX11635.1"/>
    <property type="molecule type" value="Genomic_DNA"/>
</dbReference>
<protein>
    <recommendedName>
        <fullName evidence="3">Flavoprotein WrbA</fullName>
    </recommendedName>
</protein>
<dbReference type="RefSeq" id="WP_071116682.1">
    <property type="nucleotide sequence ID" value="NZ_MKCS01000002.1"/>
</dbReference>
<sequence>MTRILIVYFSAGNSTHELACAIQEGAAECGSVELLRIQPEHLAHGRYSLQEHADRLSSADAIIFGSPTYMGGPAAQFKAFADASSDGWQGQAWTDKVAAGFTIGGNLNGDQQGTLAYFATLASQHSMLWCGLNIPGGKHIDDLNRLGCQLGLCAHNPNGKAHPADLATARHLGRRVARIADRLRHCAQEENRP</sequence>
<dbReference type="GO" id="GO:0010181">
    <property type="term" value="F:FMN binding"/>
    <property type="evidence" value="ECO:0007669"/>
    <property type="project" value="InterPro"/>
</dbReference>
<dbReference type="InterPro" id="IPR005025">
    <property type="entry name" value="FMN_Rdtase-like_dom"/>
</dbReference>
<accession>A0A1S1WX59</accession>
<dbReference type="GO" id="GO:0003955">
    <property type="term" value="F:NAD(P)H dehydrogenase (quinone) activity"/>
    <property type="evidence" value="ECO:0007669"/>
    <property type="project" value="TreeGrafter"/>
</dbReference>
<dbReference type="AlphaFoldDB" id="A0A1S1WX59"/>
<name>A0A1S1WX59_9NEIS</name>
<dbReference type="PROSITE" id="PS50902">
    <property type="entry name" value="FLAVODOXIN_LIKE"/>
    <property type="match status" value="1"/>
</dbReference>
<proteinExistence type="predicted"/>
<dbReference type="GO" id="GO:0016020">
    <property type="term" value="C:membrane"/>
    <property type="evidence" value="ECO:0007669"/>
    <property type="project" value="TreeGrafter"/>
</dbReference>
<gene>
    <name evidence="5" type="ORF">BI347_18500</name>
</gene>
<organism evidence="5 6">
    <name type="scientific">Chromobacterium sphagni</name>
    <dbReference type="NCBI Taxonomy" id="1903179"/>
    <lineage>
        <taxon>Bacteria</taxon>
        <taxon>Pseudomonadati</taxon>
        <taxon>Pseudomonadota</taxon>
        <taxon>Betaproteobacteria</taxon>
        <taxon>Neisseriales</taxon>
        <taxon>Chromobacteriaceae</taxon>
        <taxon>Chromobacterium</taxon>
    </lineage>
</organism>
<dbReference type="Pfam" id="PF03358">
    <property type="entry name" value="FMN_red"/>
    <property type="match status" value="1"/>
</dbReference>
<dbReference type="Gene3D" id="3.40.50.360">
    <property type="match status" value="1"/>
</dbReference>
<evidence type="ECO:0000256" key="1">
    <source>
        <dbReference type="ARBA" id="ARBA00022630"/>
    </source>
</evidence>
<evidence type="ECO:0000259" key="4">
    <source>
        <dbReference type="PROSITE" id="PS50902"/>
    </source>
</evidence>
<dbReference type="STRING" id="1903179.BI347_18500"/>
<evidence type="ECO:0000313" key="5">
    <source>
        <dbReference type="EMBL" id="OHX11635.1"/>
    </source>
</evidence>
<evidence type="ECO:0000313" key="6">
    <source>
        <dbReference type="Proteomes" id="UP000180088"/>
    </source>
</evidence>
<dbReference type="InterPro" id="IPR029039">
    <property type="entry name" value="Flavoprotein-like_sf"/>
</dbReference>
<reference evidence="5 6" key="1">
    <citation type="submission" date="2016-09" db="EMBL/GenBank/DDBJ databases">
        <title>Chromobacterium muskegensis sp. nov., an insecticidal bacterium isolated from Sphagnum bogs.</title>
        <authorList>
            <person name="Sparks M.E."/>
            <person name="Blackburn M.B."/>
            <person name="Gundersen-Rindal D.E."/>
            <person name="Mitchell A."/>
            <person name="Farrar R."/>
            <person name="Kuhar D."/>
        </authorList>
    </citation>
    <scope>NUCLEOTIDE SEQUENCE [LARGE SCALE GENOMIC DNA]</scope>
    <source>
        <strain evidence="5 6">37-2</strain>
    </source>
</reference>
<dbReference type="Proteomes" id="UP000180088">
    <property type="component" value="Unassembled WGS sequence"/>
</dbReference>
<keyword evidence="2" id="KW-0288">FMN</keyword>
<evidence type="ECO:0000256" key="3">
    <source>
        <dbReference type="ARBA" id="ARBA00029652"/>
    </source>
</evidence>
<comment type="caution">
    <text evidence="5">The sequence shown here is derived from an EMBL/GenBank/DDBJ whole genome shotgun (WGS) entry which is preliminary data.</text>
</comment>